<name>A0AAV7R4Z3_PLEWA</name>
<evidence type="ECO:0000313" key="3">
    <source>
        <dbReference type="Proteomes" id="UP001066276"/>
    </source>
</evidence>
<comment type="caution">
    <text evidence="2">The sequence shown here is derived from an EMBL/GenBank/DDBJ whole genome shotgun (WGS) entry which is preliminary data.</text>
</comment>
<dbReference type="AlphaFoldDB" id="A0AAV7R4Z3"/>
<proteinExistence type="predicted"/>
<gene>
    <name evidence="2" type="ORF">NDU88_012562</name>
</gene>
<feature type="compositionally biased region" description="Polar residues" evidence="1">
    <location>
        <begin position="91"/>
        <end position="100"/>
    </location>
</feature>
<evidence type="ECO:0000313" key="2">
    <source>
        <dbReference type="EMBL" id="KAJ1146284.1"/>
    </source>
</evidence>
<feature type="region of interest" description="Disordered" evidence="1">
    <location>
        <begin position="78"/>
        <end position="108"/>
    </location>
</feature>
<dbReference type="EMBL" id="JANPWB010000010">
    <property type="protein sequence ID" value="KAJ1146284.1"/>
    <property type="molecule type" value="Genomic_DNA"/>
</dbReference>
<dbReference type="Proteomes" id="UP001066276">
    <property type="component" value="Chromosome 6"/>
</dbReference>
<evidence type="ECO:0000256" key="1">
    <source>
        <dbReference type="SAM" id="MobiDB-lite"/>
    </source>
</evidence>
<organism evidence="2 3">
    <name type="scientific">Pleurodeles waltl</name>
    <name type="common">Iberian ribbed newt</name>
    <dbReference type="NCBI Taxonomy" id="8319"/>
    <lineage>
        <taxon>Eukaryota</taxon>
        <taxon>Metazoa</taxon>
        <taxon>Chordata</taxon>
        <taxon>Craniata</taxon>
        <taxon>Vertebrata</taxon>
        <taxon>Euteleostomi</taxon>
        <taxon>Amphibia</taxon>
        <taxon>Batrachia</taxon>
        <taxon>Caudata</taxon>
        <taxon>Salamandroidea</taxon>
        <taxon>Salamandridae</taxon>
        <taxon>Pleurodelinae</taxon>
        <taxon>Pleurodeles</taxon>
    </lineage>
</organism>
<sequence>MGGWVGVLLNPGFMGRCEFGTLSAPTVSRHFDFSNGTIDLQVPACSARHRTKPGVHEGVARGVDEGITAAGKMQHNLLSTSWGSEDPADGRQSTTESLKASTEPMRRQEAWTGIPVESDAQWIAEPFEERRTVLGAVYGYN</sequence>
<protein>
    <submittedName>
        <fullName evidence="2">Uncharacterized protein</fullName>
    </submittedName>
</protein>
<accession>A0AAV7R4Z3</accession>
<reference evidence="2" key="1">
    <citation type="journal article" date="2022" name="bioRxiv">
        <title>Sequencing and chromosome-scale assembly of the giantPleurodeles waltlgenome.</title>
        <authorList>
            <person name="Brown T."/>
            <person name="Elewa A."/>
            <person name="Iarovenko S."/>
            <person name="Subramanian E."/>
            <person name="Araus A.J."/>
            <person name="Petzold A."/>
            <person name="Susuki M."/>
            <person name="Suzuki K.-i.T."/>
            <person name="Hayashi T."/>
            <person name="Toyoda A."/>
            <person name="Oliveira C."/>
            <person name="Osipova E."/>
            <person name="Leigh N.D."/>
            <person name="Simon A."/>
            <person name="Yun M.H."/>
        </authorList>
    </citation>
    <scope>NUCLEOTIDE SEQUENCE</scope>
    <source>
        <strain evidence="2">20211129_DDA</strain>
        <tissue evidence="2">Liver</tissue>
    </source>
</reference>
<keyword evidence="3" id="KW-1185">Reference proteome</keyword>